<dbReference type="PANTHER" id="PTHR39084:SF1">
    <property type="entry name" value="DUF4010 DOMAIN-CONTAINING PROTEIN"/>
    <property type="match status" value="1"/>
</dbReference>
<feature type="transmembrane region" description="Helical" evidence="1">
    <location>
        <begin position="367"/>
        <end position="388"/>
    </location>
</feature>
<feature type="domain" description="MgtC/SapB/SrpB/YhiD N-terminal" evidence="2">
    <location>
        <begin position="10"/>
        <end position="135"/>
    </location>
</feature>
<feature type="transmembrane region" description="Helical" evidence="1">
    <location>
        <begin position="63"/>
        <end position="82"/>
    </location>
</feature>
<organism evidence="4 5">
    <name type="scientific">Paracoccus simplex</name>
    <dbReference type="NCBI Taxonomy" id="2086346"/>
    <lineage>
        <taxon>Bacteria</taxon>
        <taxon>Pseudomonadati</taxon>
        <taxon>Pseudomonadota</taxon>
        <taxon>Alphaproteobacteria</taxon>
        <taxon>Rhodobacterales</taxon>
        <taxon>Paracoccaceae</taxon>
        <taxon>Paracoccus</taxon>
    </lineage>
</organism>
<evidence type="ECO:0000259" key="3">
    <source>
        <dbReference type="Pfam" id="PF13194"/>
    </source>
</evidence>
<evidence type="ECO:0000313" key="5">
    <source>
        <dbReference type="Proteomes" id="UP001595596"/>
    </source>
</evidence>
<gene>
    <name evidence="4" type="ORF">ACFOMP_06445</name>
</gene>
<keyword evidence="5" id="KW-1185">Reference proteome</keyword>
<dbReference type="Pfam" id="PF02308">
    <property type="entry name" value="MgtC"/>
    <property type="match status" value="1"/>
</dbReference>
<evidence type="ECO:0000313" key="4">
    <source>
        <dbReference type="EMBL" id="MFC3569087.1"/>
    </source>
</evidence>
<protein>
    <submittedName>
        <fullName evidence="4">MgtC/SapB family protein</fullName>
    </submittedName>
</protein>
<dbReference type="Proteomes" id="UP001595596">
    <property type="component" value="Unassembled WGS sequence"/>
</dbReference>
<comment type="caution">
    <text evidence="4">The sequence shown here is derived from an EMBL/GenBank/DDBJ whole genome shotgun (WGS) entry which is preliminary data.</text>
</comment>
<dbReference type="Pfam" id="PF13194">
    <property type="entry name" value="DUF4010"/>
    <property type="match status" value="1"/>
</dbReference>
<dbReference type="RefSeq" id="WP_379028674.1">
    <property type="nucleotide sequence ID" value="NZ_JBHRXE010000013.1"/>
</dbReference>
<keyword evidence="1" id="KW-0812">Transmembrane</keyword>
<feature type="transmembrane region" description="Helical" evidence="1">
    <location>
        <begin position="136"/>
        <end position="158"/>
    </location>
</feature>
<feature type="transmembrane region" description="Helical" evidence="1">
    <location>
        <begin position="237"/>
        <end position="258"/>
    </location>
</feature>
<feature type="transmembrane region" description="Helical" evidence="1">
    <location>
        <begin position="178"/>
        <end position="196"/>
    </location>
</feature>
<accession>A0ABV7RXB3</accession>
<feature type="domain" description="DUF4010" evidence="3">
    <location>
        <begin position="183"/>
        <end position="390"/>
    </location>
</feature>
<feature type="transmembrane region" description="Helical" evidence="1">
    <location>
        <begin position="394"/>
        <end position="415"/>
    </location>
</feature>
<evidence type="ECO:0000256" key="1">
    <source>
        <dbReference type="SAM" id="Phobius"/>
    </source>
</evidence>
<dbReference type="InterPro" id="IPR025105">
    <property type="entry name" value="DUF4010"/>
</dbReference>
<feature type="transmembrane region" description="Helical" evidence="1">
    <location>
        <begin position="264"/>
        <end position="287"/>
    </location>
</feature>
<sequence>MEQTDILTRLAVSLAIGLLVGLERGWQSRAEGDHRRAAGLRTFALTGLLGGVTGALAAQFGGLLIGLVFCAFSAVFAAFQWLESRLDQDVSATSCVAGMLVFLLGALAVSGELGPAVAAAVAMTLLLALREHLHRWVAMLSWIEIRAGLTLAAMSFLLLPVIPDRTIDPWGAVNPYRIWLLAILIAAISFAGYMAVRAFGERRGIMVMAAAGGLASSTATTLAFARLGKDRPDSARLLSAGILLAGVVMVLRVGVIAIGLQPALLAGLAPPLAAMAAVTACGAALLMRRARREARPVLAIDNPLAVGTALKLAGFIAVVMLAAAGLRQWLGDIGVLIVAAISGLADVDAVSISMARMGGGTLALDTAAQAILIAVAVNTVSKAVLAAWVGGPRLGLIVGAVSGLGIGAAGLAMALSRALLP</sequence>
<evidence type="ECO:0000259" key="2">
    <source>
        <dbReference type="Pfam" id="PF02308"/>
    </source>
</evidence>
<reference evidence="5" key="1">
    <citation type="journal article" date="2019" name="Int. J. Syst. Evol. Microbiol.">
        <title>The Global Catalogue of Microorganisms (GCM) 10K type strain sequencing project: providing services to taxonomists for standard genome sequencing and annotation.</title>
        <authorList>
            <consortium name="The Broad Institute Genomics Platform"/>
            <consortium name="The Broad Institute Genome Sequencing Center for Infectious Disease"/>
            <person name="Wu L."/>
            <person name="Ma J."/>
        </authorList>
    </citation>
    <scope>NUCLEOTIDE SEQUENCE [LARGE SCALE GENOMIC DNA]</scope>
    <source>
        <strain evidence="5">VKM B-3226</strain>
    </source>
</reference>
<dbReference type="PANTHER" id="PTHR39084">
    <property type="entry name" value="MEMBRANE PROTEIN-RELATED"/>
    <property type="match status" value="1"/>
</dbReference>
<name>A0ABV7RXB3_9RHOB</name>
<feature type="transmembrane region" description="Helical" evidence="1">
    <location>
        <begin position="308"/>
        <end position="327"/>
    </location>
</feature>
<dbReference type="InterPro" id="IPR049177">
    <property type="entry name" value="MgtC_SapB_SrpB_YhiD_N"/>
</dbReference>
<proteinExistence type="predicted"/>
<keyword evidence="1" id="KW-0472">Membrane</keyword>
<keyword evidence="1" id="KW-1133">Transmembrane helix</keyword>
<feature type="transmembrane region" description="Helical" evidence="1">
    <location>
        <begin position="113"/>
        <end position="129"/>
    </location>
</feature>
<dbReference type="EMBL" id="JBHRXE010000013">
    <property type="protein sequence ID" value="MFC3569087.1"/>
    <property type="molecule type" value="Genomic_DNA"/>
</dbReference>
<feature type="transmembrane region" description="Helical" evidence="1">
    <location>
        <begin position="333"/>
        <end position="355"/>
    </location>
</feature>